<dbReference type="SUPFAM" id="SSF89360">
    <property type="entry name" value="HesB-like domain"/>
    <property type="match status" value="1"/>
</dbReference>
<organism evidence="2">
    <name type="scientific">Lactiplantibacillus pentosus MP-10</name>
    <dbReference type="NCBI Taxonomy" id="1028490"/>
    <lineage>
        <taxon>Bacteria</taxon>
        <taxon>Bacillati</taxon>
        <taxon>Bacillota</taxon>
        <taxon>Bacilli</taxon>
        <taxon>Lactobacillales</taxon>
        <taxon>Lactobacillaceae</taxon>
        <taxon>Lactiplantibacillus</taxon>
    </lineage>
</organism>
<evidence type="ECO:0000259" key="1">
    <source>
        <dbReference type="Pfam" id="PF01521"/>
    </source>
</evidence>
<dbReference type="EMBL" id="FR871820">
    <property type="protein sequence ID" value="CCB83251.1"/>
    <property type="molecule type" value="Genomic_DNA"/>
</dbReference>
<dbReference type="Gene3D" id="2.60.300.12">
    <property type="entry name" value="HesB-like domain"/>
    <property type="match status" value="1"/>
</dbReference>
<feature type="domain" description="Core" evidence="1">
    <location>
        <begin position="10"/>
        <end position="119"/>
    </location>
</feature>
<dbReference type="AlphaFoldDB" id="F6IX76"/>
<sequence>MFFQERMLNMKINIKDDAQAYLADKIPAGSQVILTTDDGSNKYSSLGGSCAIGNKFQLVILKDADPDYTTPLENNAGYVMHVAPADEAYLGNGLNISRWHNALALKDDSGMLDGALAVVDWRDVSPETEAERREKMQTIGTKIC</sequence>
<evidence type="ECO:0000313" key="2">
    <source>
        <dbReference type="EMBL" id="CCB83251.1"/>
    </source>
</evidence>
<dbReference type="Pfam" id="PF01521">
    <property type="entry name" value="Fe-S_biosyn"/>
    <property type="match status" value="1"/>
</dbReference>
<gene>
    <name evidence="2" type="ORF">LPE_02283</name>
</gene>
<dbReference type="InterPro" id="IPR035903">
    <property type="entry name" value="HesB-like_dom_sf"/>
</dbReference>
<dbReference type="InterPro" id="IPR000361">
    <property type="entry name" value="ATAP_core_dom"/>
</dbReference>
<accession>F6IX76</accession>
<protein>
    <recommendedName>
        <fullName evidence="1">Core domain-containing protein</fullName>
    </recommendedName>
</protein>
<name>F6IX76_LACPE</name>
<proteinExistence type="predicted"/>
<reference evidence="2" key="1">
    <citation type="journal article" date="2011" name="J. Bacteriol.">
        <title>Annotated genome sequence of Lactobacillus pentosus MP-10, which has probiotic potential, from naturally fermented Alorena green table olives.</title>
        <authorList>
            <person name="Abriouel H."/>
            <person name="Benomar N."/>
            <person name="Perez Pulido R."/>
            <person name="Canamero M.M."/>
            <person name="Galvez A."/>
        </authorList>
    </citation>
    <scope>NUCLEOTIDE SEQUENCE</scope>
    <source>
        <strain evidence="2">MP-10</strain>
    </source>
</reference>